<dbReference type="InterPro" id="IPR016192">
    <property type="entry name" value="APOBEC/CMP_deaminase_Zn-bd"/>
</dbReference>
<keyword evidence="10 13" id="KW-0521">NADP</keyword>
<feature type="binding site" evidence="15">
    <location>
        <position position="150"/>
    </location>
    <ligand>
        <name>NADP(+)</name>
        <dbReference type="ChEBI" id="CHEBI:58349"/>
    </ligand>
</feature>
<dbReference type="Pfam" id="PF01872">
    <property type="entry name" value="RibD_C"/>
    <property type="match status" value="1"/>
</dbReference>
<comment type="function">
    <text evidence="1 13">Converts 2,5-diamino-6-(ribosylamino)-4(3h)-pyrimidinone 5'-phosphate into 5-amino-6-(ribosylamino)-2,4(1h,3h)-pyrimidinedione 5'-phosphate.</text>
</comment>
<dbReference type="GO" id="GO:0008270">
    <property type="term" value="F:zinc ion binding"/>
    <property type="evidence" value="ECO:0007669"/>
    <property type="project" value="InterPro"/>
</dbReference>
<feature type="binding site" evidence="15">
    <location>
        <position position="196"/>
    </location>
    <ligand>
        <name>NADP(+)</name>
        <dbReference type="ChEBI" id="CHEBI:58349"/>
    </ligand>
</feature>
<comment type="similarity">
    <text evidence="4 13">In the N-terminal section; belongs to the cytidine and deoxycytidylate deaminase family.</text>
</comment>
<comment type="catalytic activity">
    <reaction evidence="13">
        <text>5-amino-6-(5-phospho-D-ribitylamino)uracil + NADP(+) = 5-amino-6-(5-phospho-D-ribosylamino)uracil + NADPH + H(+)</text>
        <dbReference type="Rhea" id="RHEA:17845"/>
        <dbReference type="ChEBI" id="CHEBI:15378"/>
        <dbReference type="ChEBI" id="CHEBI:57783"/>
        <dbReference type="ChEBI" id="CHEBI:58349"/>
        <dbReference type="ChEBI" id="CHEBI:58421"/>
        <dbReference type="ChEBI" id="CHEBI:58453"/>
        <dbReference type="EC" id="1.1.1.193"/>
    </reaction>
</comment>
<dbReference type="SUPFAM" id="SSF53927">
    <property type="entry name" value="Cytidine deaminase-like"/>
    <property type="match status" value="1"/>
</dbReference>
<feature type="binding site" evidence="16">
    <location>
        <position position="44"/>
    </location>
    <ligand>
        <name>Zn(2+)</name>
        <dbReference type="ChEBI" id="CHEBI:29105"/>
        <note>catalytic</note>
    </ligand>
</feature>
<feature type="active site" description="Proton donor" evidence="14">
    <location>
        <position position="46"/>
    </location>
</feature>
<evidence type="ECO:0000256" key="13">
    <source>
        <dbReference type="PIRNR" id="PIRNR006769"/>
    </source>
</evidence>
<keyword evidence="6 13" id="KW-0686">Riboflavin biosynthesis</keyword>
<dbReference type="GO" id="GO:0008835">
    <property type="term" value="F:diaminohydroxyphosphoribosylaminopyrimidine deaminase activity"/>
    <property type="evidence" value="ECO:0007669"/>
    <property type="project" value="UniProtKB-EC"/>
</dbReference>
<dbReference type="GO" id="GO:0009231">
    <property type="term" value="P:riboflavin biosynthetic process"/>
    <property type="evidence" value="ECO:0007669"/>
    <property type="project" value="UniProtKB-UniPathway"/>
</dbReference>
<dbReference type="GO" id="GO:0008703">
    <property type="term" value="F:5-amino-6-(5-phosphoribosylamino)uracil reductase activity"/>
    <property type="evidence" value="ECO:0007669"/>
    <property type="project" value="UniProtKB-EC"/>
</dbReference>
<feature type="binding site" evidence="15">
    <location>
        <position position="203"/>
    </location>
    <ligand>
        <name>substrate</name>
    </ligand>
</feature>
<dbReference type="PIRSF" id="PIRSF006769">
    <property type="entry name" value="RibD"/>
    <property type="match status" value="1"/>
</dbReference>
<evidence type="ECO:0000313" key="18">
    <source>
        <dbReference type="EMBL" id="QCK16986.1"/>
    </source>
</evidence>
<dbReference type="SUPFAM" id="SSF53597">
    <property type="entry name" value="Dihydrofolate reductase-like"/>
    <property type="match status" value="1"/>
</dbReference>
<keyword evidence="11 13" id="KW-0560">Oxidoreductase</keyword>
<evidence type="ECO:0000256" key="5">
    <source>
        <dbReference type="ARBA" id="ARBA00007417"/>
    </source>
</evidence>
<feature type="binding site" evidence="15">
    <location>
        <position position="164"/>
    </location>
    <ligand>
        <name>substrate</name>
    </ligand>
</feature>
<gene>
    <name evidence="18" type="primary">ribD</name>
    <name evidence="18" type="ORF">DCC35_01465</name>
</gene>
<feature type="binding site" evidence="16">
    <location>
        <position position="71"/>
    </location>
    <ligand>
        <name>Zn(2+)</name>
        <dbReference type="ChEBI" id="CHEBI:29105"/>
        <note>catalytic</note>
    </ligand>
</feature>
<dbReference type="InterPro" id="IPR002734">
    <property type="entry name" value="RibDG_C"/>
</dbReference>
<evidence type="ECO:0000256" key="16">
    <source>
        <dbReference type="PIRSR" id="PIRSR006769-3"/>
    </source>
</evidence>
<evidence type="ECO:0000259" key="17">
    <source>
        <dbReference type="PROSITE" id="PS51747"/>
    </source>
</evidence>
<keyword evidence="8 13" id="KW-0378">Hydrolase</keyword>
<keyword evidence="12" id="KW-0511">Multifunctional enzyme</keyword>
<dbReference type="Pfam" id="PF00383">
    <property type="entry name" value="dCMP_cyt_deam_1"/>
    <property type="match status" value="1"/>
</dbReference>
<reference evidence="18 19" key="1">
    <citation type="submission" date="2018-04" db="EMBL/GenBank/DDBJ databases">
        <title>Complete genome uncultured novel isolate.</title>
        <authorList>
            <person name="Merlino G."/>
        </authorList>
    </citation>
    <scope>NUCLEOTIDE SEQUENCE [LARGE SCALE GENOMIC DNA]</scope>
    <source>
        <strain evidence="19">R1DC9</strain>
    </source>
</reference>
<feature type="binding site" evidence="15">
    <location>
        <position position="200"/>
    </location>
    <ligand>
        <name>substrate</name>
    </ligand>
</feature>
<protein>
    <recommendedName>
        <fullName evidence="13">Riboflavin biosynthesis protein RibD</fullName>
    </recommendedName>
    <domain>
        <recommendedName>
            <fullName evidence="13">Diaminohydroxyphosphoribosylaminopyrimidine deaminase</fullName>
            <shortName evidence="13">DRAP deaminase</shortName>
            <ecNumber evidence="13">3.5.4.26</ecNumber>
        </recommendedName>
        <alternativeName>
            <fullName evidence="13">Riboflavin-specific deaminase</fullName>
        </alternativeName>
    </domain>
    <domain>
        <recommendedName>
            <fullName evidence="13">5-amino-6-(5-phosphoribosylamino)uracil reductase</fullName>
            <ecNumber evidence="13">1.1.1.193</ecNumber>
        </recommendedName>
        <alternativeName>
            <fullName evidence="13">HTP reductase</fullName>
        </alternativeName>
    </domain>
</protein>
<accession>A0A4D7JXU2</accession>
<comment type="cofactor">
    <cofactor evidence="13 16">
        <name>Zn(2+)</name>
        <dbReference type="ChEBI" id="CHEBI:29105"/>
    </cofactor>
    <text evidence="13 16">Binds 1 zinc ion.</text>
</comment>
<dbReference type="PANTHER" id="PTHR38011:SF7">
    <property type="entry name" value="2,5-DIAMINO-6-RIBOSYLAMINO-4(3H)-PYRIMIDINONE 5'-PHOSPHATE REDUCTASE"/>
    <property type="match status" value="1"/>
</dbReference>
<dbReference type="InterPro" id="IPR016193">
    <property type="entry name" value="Cytidine_deaminase-like"/>
</dbReference>
<dbReference type="OrthoDB" id="9800865at2"/>
<evidence type="ECO:0000256" key="10">
    <source>
        <dbReference type="ARBA" id="ARBA00022857"/>
    </source>
</evidence>
<dbReference type="PROSITE" id="PS00903">
    <property type="entry name" value="CYT_DCMP_DEAMINASES_1"/>
    <property type="match status" value="1"/>
</dbReference>
<dbReference type="CDD" id="cd01284">
    <property type="entry name" value="Riboflavin_deaminase-reductase"/>
    <property type="match status" value="1"/>
</dbReference>
<evidence type="ECO:0000256" key="4">
    <source>
        <dbReference type="ARBA" id="ARBA00005259"/>
    </source>
</evidence>
<evidence type="ECO:0000256" key="2">
    <source>
        <dbReference type="ARBA" id="ARBA00004882"/>
    </source>
</evidence>
<feature type="binding site" evidence="15">
    <location>
        <position position="166"/>
    </location>
    <ligand>
        <name>NADP(+)</name>
        <dbReference type="ChEBI" id="CHEBI:58349"/>
    </ligand>
</feature>
<evidence type="ECO:0000256" key="7">
    <source>
        <dbReference type="ARBA" id="ARBA00022723"/>
    </source>
</evidence>
<dbReference type="NCBIfam" id="TIGR00326">
    <property type="entry name" value="eubact_ribD"/>
    <property type="match status" value="1"/>
</dbReference>
<dbReference type="InterPro" id="IPR024072">
    <property type="entry name" value="DHFR-like_dom_sf"/>
</dbReference>
<dbReference type="EMBL" id="CP028923">
    <property type="protein sequence ID" value="QCK16986.1"/>
    <property type="molecule type" value="Genomic_DNA"/>
</dbReference>
<evidence type="ECO:0000256" key="15">
    <source>
        <dbReference type="PIRSR" id="PIRSR006769-2"/>
    </source>
</evidence>
<name>A0A4D7JXU2_9BACT</name>
<evidence type="ECO:0000256" key="11">
    <source>
        <dbReference type="ARBA" id="ARBA00023002"/>
    </source>
</evidence>
<dbReference type="Gene3D" id="3.40.430.10">
    <property type="entry name" value="Dihydrofolate Reductase, subunit A"/>
    <property type="match status" value="1"/>
</dbReference>
<feature type="binding site" evidence="16">
    <location>
        <position position="80"/>
    </location>
    <ligand>
        <name>Zn(2+)</name>
        <dbReference type="ChEBI" id="CHEBI:29105"/>
        <note>catalytic</note>
    </ligand>
</feature>
<keyword evidence="9 13" id="KW-0862">Zinc</keyword>
<evidence type="ECO:0000256" key="1">
    <source>
        <dbReference type="ARBA" id="ARBA00002151"/>
    </source>
</evidence>
<evidence type="ECO:0000256" key="12">
    <source>
        <dbReference type="ARBA" id="ARBA00023268"/>
    </source>
</evidence>
<organism evidence="18 19">
    <name type="scientific">Mangrovivirga cuniculi</name>
    <dbReference type="NCBI Taxonomy" id="2715131"/>
    <lineage>
        <taxon>Bacteria</taxon>
        <taxon>Pseudomonadati</taxon>
        <taxon>Bacteroidota</taxon>
        <taxon>Cytophagia</taxon>
        <taxon>Cytophagales</taxon>
        <taxon>Mangrovivirgaceae</taxon>
        <taxon>Mangrovivirga</taxon>
    </lineage>
</organism>
<dbReference type="KEGG" id="fpf:DCC35_01465"/>
<proteinExistence type="inferred from homology"/>
<evidence type="ECO:0000256" key="9">
    <source>
        <dbReference type="ARBA" id="ARBA00022833"/>
    </source>
</evidence>
<comment type="catalytic activity">
    <reaction evidence="13">
        <text>2,5-diamino-6-hydroxy-4-(5-phosphoribosylamino)-pyrimidine + H2O + H(+) = 5-amino-6-(5-phospho-D-ribosylamino)uracil + NH4(+)</text>
        <dbReference type="Rhea" id="RHEA:21868"/>
        <dbReference type="ChEBI" id="CHEBI:15377"/>
        <dbReference type="ChEBI" id="CHEBI:15378"/>
        <dbReference type="ChEBI" id="CHEBI:28938"/>
        <dbReference type="ChEBI" id="CHEBI:58453"/>
        <dbReference type="ChEBI" id="CHEBI:58614"/>
        <dbReference type="EC" id="3.5.4.26"/>
    </reaction>
</comment>
<dbReference type="Gene3D" id="3.40.140.10">
    <property type="entry name" value="Cytidine Deaminase, domain 2"/>
    <property type="match status" value="1"/>
</dbReference>
<evidence type="ECO:0000313" key="19">
    <source>
        <dbReference type="Proteomes" id="UP000298616"/>
    </source>
</evidence>
<dbReference type="EC" id="3.5.4.26" evidence="13"/>
<keyword evidence="7 13" id="KW-0479">Metal-binding</keyword>
<dbReference type="InterPro" id="IPR004794">
    <property type="entry name" value="Eubact_RibD"/>
</dbReference>
<dbReference type="AlphaFoldDB" id="A0A4D7JXU2"/>
<comment type="similarity">
    <text evidence="5 13">In the C-terminal section; belongs to the HTP reductase family.</text>
</comment>
<dbReference type="Proteomes" id="UP000298616">
    <property type="component" value="Chromosome"/>
</dbReference>
<dbReference type="FunFam" id="3.40.140.10:FF:000025">
    <property type="entry name" value="Riboflavin biosynthesis protein RibD"/>
    <property type="match status" value="1"/>
</dbReference>
<dbReference type="PROSITE" id="PS51747">
    <property type="entry name" value="CYT_DCMP_DEAMINASES_2"/>
    <property type="match status" value="1"/>
</dbReference>
<evidence type="ECO:0000256" key="6">
    <source>
        <dbReference type="ARBA" id="ARBA00022619"/>
    </source>
</evidence>
<comment type="pathway">
    <text evidence="2 13">Cofactor biosynthesis; riboflavin biosynthesis; 5-amino-6-(D-ribitylamino)uracil from GTP: step 2/4.</text>
</comment>
<feature type="binding site" evidence="15">
    <location>
        <position position="192"/>
    </location>
    <ligand>
        <name>NADP(+)</name>
        <dbReference type="ChEBI" id="CHEBI:58349"/>
    </ligand>
</feature>
<sequence length="336" mass="37953">MQRAIQLAEYGRGYVSPNPLVGCVLVKDGRIIGEGWHRRHGENHAEVNAIESVSDKSQIKGCTAYVTLEPCAHYGNTPPCANRLVEEKVQKVIIGHRDPNPKVNGGGIKILKDAGIAVEVGLLEEECRYQNRVFLTNMELERPFIVLKWAQTSDGFVARKNFDSKWISNSLSRQQVHKLRAEIDGILVGYNTIYYDNPELTTRDWPGKNPVRVILDPRNELTDRKLNIYNKKARTIIFNSAENSDNDNIQKIKLVDFDPSFVLEKLYEEGVRSVLVEGGSITLGRWINTGEWDEAQVFVSPTTFDNGIPAPIITGQGKLKKEKQIEDDIVQIWINN</sequence>
<evidence type="ECO:0000256" key="3">
    <source>
        <dbReference type="ARBA" id="ARBA00004910"/>
    </source>
</evidence>
<comment type="pathway">
    <text evidence="3 13">Cofactor biosynthesis; riboflavin biosynthesis; 5-amino-6-(D-ribitylamino)uracil from GTP: step 3/4.</text>
</comment>
<feature type="binding site" evidence="15">
    <location>
        <position position="180"/>
    </location>
    <ligand>
        <name>substrate</name>
    </ligand>
</feature>
<dbReference type="InterPro" id="IPR050765">
    <property type="entry name" value="Riboflavin_Biosynth_HTPR"/>
</dbReference>
<evidence type="ECO:0000256" key="8">
    <source>
        <dbReference type="ARBA" id="ARBA00022801"/>
    </source>
</evidence>
<feature type="domain" description="CMP/dCMP-type deaminase" evidence="17">
    <location>
        <begin position="1"/>
        <end position="119"/>
    </location>
</feature>
<keyword evidence="19" id="KW-1185">Reference proteome</keyword>
<dbReference type="InterPro" id="IPR002125">
    <property type="entry name" value="CMP_dCMP_dom"/>
</dbReference>
<feature type="binding site" evidence="15">
    <location>
        <position position="277"/>
    </location>
    <ligand>
        <name>substrate</name>
    </ligand>
</feature>
<dbReference type="EC" id="1.1.1.193" evidence="13"/>
<dbReference type="UniPathway" id="UPA00275">
    <property type="reaction ID" value="UER00401"/>
</dbReference>
<dbReference type="PANTHER" id="PTHR38011">
    <property type="entry name" value="DIHYDROFOLATE REDUCTASE FAMILY PROTEIN (AFU_ORTHOLOGUE AFUA_8G06820)"/>
    <property type="match status" value="1"/>
</dbReference>
<evidence type="ECO:0000256" key="14">
    <source>
        <dbReference type="PIRSR" id="PIRSR006769-1"/>
    </source>
</evidence>